<dbReference type="NCBIfam" id="TIGR02177">
    <property type="entry name" value="PorB_KorB"/>
    <property type="match status" value="1"/>
</dbReference>
<evidence type="ECO:0000259" key="11">
    <source>
        <dbReference type="Pfam" id="PF12367"/>
    </source>
</evidence>
<evidence type="ECO:0000256" key="5">
    <source>
        <dbReference type="ARBA" id="ARBA00022842"/>
    </source>
</evidence>
<sequence length="297" mass="32617">MVYSLGEIMVQINDLNVKEKSQWCPGCGNFAIVGALKNAFVELGIEQRNVVISSGIGCSGKTPHYLNVYGFEGLHGRSLPIASGIKLANDRLTVIAEGGDGDGYGIGSGHFIHIMRRNYDLTYIVHDNQIYGLTTGQASPTSQLGMKTKTTPNGVIEKPFNPIAAAIVGGATFVARTFAGDMNHLKTMIKEAITHKGFALVDVFQPCVTFNKLNTYDFFTKRVYKLQESGHDTNDKIKAMGKAFEAEATNYEKLPMGIFYKENRPTYEDSLPMIKERALVEHDLGGIDVSSVYEDLM</sequence>
<protein>
    <submittedName>
        <fullName evidence="12">2-oxoglutarate synthase subunit KorB</fullName>
        <ecNumber evidence="12">1.2.7.3</ecNumber>
    </submittedName>
</protein>
<feature type="domain" description="Pyruvate ferredoxin oxidoreductase beta subunit C-terminal" evidence="11">
    <location>
        <begin position="207"/>
        <end position="275"/>
    </location>
</feature>
<proteinExistence type="predicted"/>
<dbReference type="EC" id="1.2.7.3" evidence="12"/>
<evidence type="ECO:0000256" key="1">
    <source>
        <dbReference type="ARBA" id="ARBA00001946"/>
    </source>
</evidence>
<organism evidence="12 13">
    <name type="scientific">Candidatus Bilamarchaeum dharawalense</name>
    <dbReference type="NCBI Taxonomy" id="2885759"/>
    <lineage>
        <taxon>Archaea</taxon>
        <taxon>Candidatus Micrarchaeota</taxon>
        <taxon>Candidatus Micrarchaeia</taxon>
        <taxon>Candidatus Anstonellales</taxon>
        <taxon>Candidatus Bilamarchaeaceae</taxon>
        <taxon>Candidatus Bilamarchaeum</taxon>
    </lineage>
</organism>
<dbReference type="GO" id="GO:0047553">
    <property type="term" value="F:2-oxoglutarate synthase activity"/>
    <property type="evidence" value="ECO:0007669"/>
    <property type="project" value="UniProtKB-EC"/>
</dbReference>
<dbReference type="InterPro" id="IPR011896">
    <property type="entry name" value="OFOB"/>
</dbReference>
<evidence type="ECO:0000256" key="9">
    <source>
        <dbReference type="ARBA" id="ARBA00023052"/>
    </source>
</evidence>
<dbReference type="CDD" id="cd03375">
    <property type="entry name" value="TPP_OGFOR"/>
    <property type="match status" value="1"/>
</dbReference>
<evidence type="ECO:0000256" key="2">
    <source>
        <dbReference type="ARBA" id="ARBA00001964"/>
    </source>
</evidence>
<dbReference type="InterPro" id="IPR051457">
    <property type="entry name" value="2-oxoacid:Fd_oxidoreductase"/>
</dbReference>
<dbReference type="SUPFAM" id="SSF52518">
    <property type="entry name" value="Thiamin diphosphate-binding fold (THDP-binding)"/>
    <property type="match status" value="1"/>
</dbReference>
<keyword evidence="6 12" id="KW-0560">Oxidoreductase</keyword>
<dbReference type="GO" id="GO:0045333">
    <property type="term" value="P:cellular respiration"/>
    <property type="evidence" value="ECO:0007669"/>
    <property type="project" value="UniProtKB-ARBA"/>
</dbReference>
<dbReference type="PANTHER" id="PTHR48084">
    <property type="entry name" value="2-OXOGLUTARATE OXIDOREDUCTASE SUBUNIT KORB-RELATED"/>
    <property type="match status" value="1"/>
</dbReference>
<evidence type="ECO:0000256" key="3">
    <source>
        <dbReference type="ARBA" id="ARBA00001966"/>
    </source>
</evidence>
<keyword evidence="7" id="KW-0408">Iron</keyword>
<name>A0A5E4LT21_9ARCH</name>
<dbReference type="Pfam" id="PF12367">
    <property type="entry name" value="PFO_beta_C"/>
    <property type="match status" value="1"/>
</dbReference>
<reference evidence="12 13" key="1">
    <citation type="submission" date="2019-08" db="EMBL/GenBank/DDBJ databases">
        <authorList>
            <person name="Vazquez-Campos X."/>
        </authorList>
    </citation>
    <scope>NUCLEOTIDE SEQUENCE [LARGE SCALE GENOMIC DNA]</scope>
    <source>
        <strain evidence="12">LFW-283_2</strain>
    </source>
</reference>
<dbReference type="InterPro" id="IPR011766">
    <property type="entry name" value="TPP_enzyme_TPP-bd"/>
</dbReference>
<dbReference type="GO" id="GO:0030976">
    <property type="term" value="F:thiamine pyrophosphate binding"/>
    <property type="evidence" value="ECO:0007669"/>
    <property type="project" value="InterPro"/>
</dbReference>
<keyword evidence="4" id="KW-0479">Metal-binding</keyword>
<evidence type="ECO:0000256" key="6">
    <source>
        <dbReference type="ARBA" id="ARBA00023002"/>
    </source>
</evidence>
<dbReference type="GO" id="GO:0046872">
    <property type="term" value="F:metal ion binding"/>
    <property type="evidence" value="ECO:0007669"/>
    <property type="project" value="UniProtKB-KW"/>
</dbReference>
<keyword evidence="5" id="KW-0460">Magnesium</keyword>
<dbReference type="InterPro" id="IPR032686">
    <property type="entry name" value="PFO_beta_C"/>
</dbReference>
<keyword evidence="9" id="KW-0786">Thiamine pyrophosphate</keyword>
<dbReference type="NCBIfam" id="NF008820">
    <property type="entry name" value="PRK11866.1"/>
    <property type="match status" value="1"/>
</dbReference>
<comment type="cofactor">
    <cofactor evidence="2">
        <name>thiamine diphosphate</name>
        <dbReference type="ChEBI" id="CHEBI:58937"/>
    </cofactor>
</comment>
<keyword evidence="8" id="KW-0411">Iron-sulfur</keyword>
<gene>
    <name evidence="12" type="primary">korB</name>
    <name evidence="12" type="ORF">LFW2832_01038</name>
</gene>
<evidence type="ECO:0000313" key="12">
    <source>
        <dbReference type="EMBL" id="VVC04549.1"/>
    </source>
</evidence>
<dbReference type="GO" id="GO:0051536">
    <property type="term" value="F:iron-sulfur cluster binding"/>
    <property type="evidence" value="ECO:0007669"/>
    <property type="project" value="UniProtKB-KW"/>
</dbReference>
<dbReference type="Proteomes" id="UP000789941">
    <property type="component" value="Unassembled WGS sequence"/>
</dbReference>
<comment type="caution">
    <text evidence="12">The sequence shown here is derived from an EMBL/GenBank/DDBJ whole genome shotgun (WGS) entry which is preliminary data.</text>
</comment>
<dbReference type="Pfam" id="PF02775">
    <property type="entry name" value="TPP_enzyme_C"/>
    <property type="match status" value="1"/>
</dbReference>
<comment type="cofactor">
    <cofactor evidence="3">
        <name>[4Fe-4S] cluster</name>
        <dbReference type="ChEBI" id="CHEBI:49883"/>
    </cofactor>
</comment>
<dbReference type="Gene3D" id="3.40.50.970">
    <property type="match status" value="1"/>
</dbReference>
<dbReference type="AlphaFoldDB" id="A0A5E4LT21"/>
<evidence type="ECO:0000256" key="8">
    <source>
        <dbReference type="ARBA" id="ARBA00023014"/>
    </source>
</evidence>
<comment type="cofactor">
    <cofactor evidence="1">
        <name>Mg(2+)</name>
        <dbReference type="ChEBI" id="CHEBI:18420"/>
    </cofactor>
</comment>
<dbReference type="EMBL" id="CABMJJ010000009">
    <property type="protein sequence ID" value="VVC04549.1"/>
    <property type="molecule type" value="Genomic_DNA"/>
</dbReference>
<feature type="domain" description="Thiamine pyrophosphate enzyme TPP-binding" evidence="10">
    <location>
        <begin position="56"/>
        <end position="203"/>
    </location>
</feature>
<dbReference type="InterPro" id="IPR029061">
    <property type="entry name" value="THDP-binding"/>
</dbReference>
<dbReference type="GO" id="GO:0044272">
    <property type="term" value="P:sulfur compound biosynthetic process"/>
    <property type="evidence" value="ECO:0007669"/>
    <property type="project" value="UniProtKB-ARBA"/>
</dbReference>
<evidence type="ECO:0000256" key="4">
    <source>
        <dbReference type="ARBA" id="ARBA00022723"/>
    </source>
</evidence>
<evidence type="ECO:0000313" key="13">
    <source>
        <dbReference type="Proteomes" id="UP000789941"/>
    </source>
</evidence>
<evidence type="ECO:0000259" key="10">
    <source>
        <dbReference type="Pfam" id="PF02775"/>
    </source>
</evidence>
<dbReference type="GO" id="GO:0006082">
    <property type="term" value="P:organic acid metabolic process"/>
    <property type="evidence" value="ECO:0007669"/>
    <property type="project" value="UniProtKB-ARBA"/>
</dbReference>
<accession>A0A5E4LT21</accession>
<dbReference type="PANTHER" id="PTHR48084:SF4">
    <property type="entry name" value="2-OXOGLUTARATE OXIDOREDUCTASE SUBUNIT KORB"/>
    <property type="match status" value="1"/>
</dbReference>
<evidence type="ECO:0000256" key="7">
    <source>
        <dbReference type="ARBA" id="ARBA00023004"/>
    </source>
</evidence>